<keyword evidence="1" id="KW-0129">CBS domain</keyword>
<dbReference type="InterPro" id="IPR029069">
    <property type="entry name" value="HotDog_dom_sf"/>
</dbReference>
<reference evidence="4 5" key="1">
    <citation type="submission" date="2021-06" db="EMBL/GenBank/DDBJ databases">
        <title>Halomicroarcula sp. a new haloarchaeum isolated from saline soil.</title>
        <authorList>
            <person name="Duran-Viseras A."/>
            <person name="Sanchez-Porro C."/>
            <person name="Ventosa A."/>
        </authorList>
    </citation>
    <scope>NUCLEOTIDE SEQUENCE [LARGE SCALE GENOMIC DNA]</scope>
    <source>
        <strain evidence="4 5">F27</strain>
    </source>
</reference>
<dbReference type="GO" id="GO:0019171">
    <property type="term" value="F:(3R)-hydroxyacyl-[acyl-carrier-protein] dehydratase activity"/>
    <property type="evidence" value="ECO:0007669"/>
    <property type="project" value="TreeGrafter"/>
</dbReference>
<proteinExistence type="predicted"/>
<feature type="domain" description="CBS" evidence="3">
    <location>
        <begin position="75"/>
        <end position="133"/>
    </location>
</feature>
<dbReference type="PROSITE" id="PS51371">
    <property type="entry name" value="CBS"/>
    <property type="match status" value="2"/>
</dbReference>
<dbReference type="CDD" id="cd03449">
    <property type="entry name" value="R_hydratase"/>
    <property type="match status" value="1"/>
</dbReference>
<dbReference type="EMBL" id="RKLT01000005">
    <property type="protein sequence ID" value="MBX0296121.1"/>
    <property type="molecule type" value="Genomic_DNA"/>
</dbReference>
<feature type="domain" description="CBS" evidence="3">
    <location>
        <begin position="11"/>
        <end position="67"/>
    </location>
</feature>
<dbReference type="SMART" id="SM00116">
    <property type="entry name" value="CBS"/>
    <property type="match status" value="2"/>
</dbReference>
<organism evidence="4 5">
    <name type="scientific">Haloarcula nitratireducens</name>
    <dbReference type="NCBI Taxonomy" id="2487749"/>
    <lineage>
        <taxon>Archaea</taxon>
        <taxon>Methanobacteriati</taxon>
        <taxon>Methanobacteriota</taxon>
        <taxon>Stenosarchaea group</taxon>
        <taxon>Halobacteria</taxon>
        <taxon>Halobacteriales</taxon>
        <taxon>Haloarculaceae</taxon>
        <taxon>Haloarcula</taxon>
    </lineage>
</organism>
<dbReference type="SUPFAM" id="SSF54637">
    <property type="entry name" value="Thioesterase/thiol ester dehydrase-isomerase"/>
    <property type="match status" value="1"/>
</dbReference>
<protein>
    <submittedName>
        <fullName evidence="4">CBS domain-containing protein</fullName>
    </submittedName>
</protein>
<name>A0AAW4PD07_9EURY</name>
<dbReference type="InterPro" id="IPR000644">
    <property type="entry name" value="CBS_dom"/>
</dbReference>
<sequence length="309" mass="33717">MAFPIRVNDVMSSPVTTASPETPASDAAGRCCAAAIGSLVVVEDDAVIGIVTTDDFVRLLSEVSDPETRSLSEFMSTGVVSVDASATLGDAVETMSEHDVARLVVFEDDELVGLVSTDDIVRHVPQILQRREIEDHERQTARYHRQQETAYEQADWDVESTGLDDDRINVGDRVTFSKTISEQDVESFAAASGDTNRLHLDEEYASQTRFGRRIVHGTLICGLISAALARLPGVTIYLSQDLSFLKPAEVGDRLTAVCEVVTDLRRNKYQLTTDVLDEDGDRLIEGQAAVLIDETPETGRVTVETLANS</sequence>
<evidence type="ECO:0000256" key="1">
    <source>
        <dbReference type="PROSITE-ProRule" id="PRU00703"/>
    </source>
</evidence>
<keyword evidence="5" id="KW-1185">Reference proteome</keyword>
<dbReference type="PANTHER" id="PTHR43437">
    <property type="entry name" value="HYDROXYACYL-THIOESTER DEHYDRATASE TYPE 2, MITOCHONDRIAL-RELATED"/>
    <property type="match status" value="1"/>
</dbReference>
<dbReference type="PANTHER" id="PTHR43437:SF3">
    <property type="entry name" value="HYDROXYACYL-THIOESTER DEHYDRATASE TYPE 2, MITOCHONDRIAL"/>
    <property type="match status" value="1"/>
</dbReference>
<evidence type="ECO:0000259" key="3">
    <source>
        <dbReference type="PROSITE" id="PS51371"/>
    </source>
</evidence>
<dbReference type="AlphaFoldDB" id="A0AAW4PD07"/>
<feature type="compositionally biased region" description="Polar residues" evidence="2">
    <location>
        <begin position="10"/>
        <end position="22"/>
    </location>
</feature>
<dbReference type="Proteomes" id="UP001430455">
    <property type="component" value="Unassembled WGS sequence"/>
</dbReference>
<dbReference type="Gene3D" id="3.10.580.10">
    <property type="entry name" value="CBS-domain"/>
    <property type="match status" value="1"/>
</dbReference>
<accession>A0AAW4PD07</accession>
<dbReference type="GO" id="GO:0006633">
    <property type="term" value="P:fatty acid biosynthetic process"/>
    <property type="evidence" value="ECO:0007669"/>
    <property type="project" value="TreeGrafter"/>
</dbReference>
<dbReference type="InterPro" id="IPR046342">
    <property type="entry name" value="CBS_dom_sf"/>
</dbReference>
<dbReference type="Pfam" id="PF01575">
    <property type="entry name" value="MaoC_dehydratas"/>
    <property type="match status" value="1"/>
</dbReference>
<evidence type="ECO:0000256" key="2">
    <source>
        <dbReference type="SAM" id="MobiDB-lite"/>
    </source>
</evidence>
<gene>
    <name evidence="4" type="ORF">EGH23_14675</name>
</gene>
<feature type="region of interest" description="Disordered" evidence="2">
    <location>
        <begin position="1"/>
        <end position="26"/>
    </location>
</feature>
<comment type="caution">
    <text evidence="4">The sequence shown here is derived from an EMBL/GenBank/DDBJ whole genome shotgun (WGS) entry which is preliminary data.</text>
</comment>
<dbReference type="Gene3D" id="3.10.129.10">
    <property type="entry name" value="Hotdog Thioesterase"/>
    <property type="match status" value="1"/>
</dbReference>
<evidence type="ECO:0000313" key="5">
    <source>
        <dbReference type="Proteomes" id="UP001430455"/>
    </source>
</evidence>
<dbReference type="RefSeq" id="WP_220580740.1">
    <property type="nucleotide sequence ID" value="NZ_RKLT01000005.1"/>
</dbReference>
<dbReference type="InterPro" id="IPR002539">
    <property type="entry name" value="MaoC-like_dom"/>
</dbReference>
<dbReference type="Pfam" id="PF00571">
    <property type="entry name" value="CBS"/>
    <property type="match status" value="2"/>
</dbReference>
<dbReference type="SUPFAM" id="SSF54631">
    <property type="entry name" value="CBS-domain pair"/>
    <property type="match status" value="1"/>
</dbReference>
<dbReference type="InterPro" id="IPR050965">
    <property type="entry name" value="UPF0336/Enoyl-CoA_hydratase"/>
</dbReference>
<evidence type="ECO:0000313" key="4">
    <source>
        <dbReference type="EMBL" id="MBX0296121.1"/>
    </source>
</evidence>